<accession>A0A0F5K5H4</accession>
<dbReference type="GO" id="GO:0043190">
    <property type="term" value="C:ATP-binding cassette (ABC) transporter complex"/>
    <property type="evidence" value="ECO:0007669"/>
    <property type="project" value="InterPro"/>
</dbReference>
<organism evidence="14 15">
    <name type="scientific">Robbsia andropogonis</name>
    <dbReference type="NCBI Taxonomy" id="28092"/>
    <lineage>
        <taxon>Bacteria</taxon>
        <taxon>Pseudomonadati</taxon>
        <taxon>Pseudomonadota</taxon>
        <taxon>Betaproteobacteria</taxon>
        <taxon>Burkholderiales</taxon>
        <taxon>Burkholderiaceae</taxon>
        <taxon>Robbsia</taxon>
    </lineage>
</organism>
<keyword evidence="15" id="KW-1185">Reference proteome</keyword>
<feature type="domain" description="ABC transmembrane type-1" evidence="13">
    <location>
        <begin position="21"/>
        <end position="217"/>
    </location>
</feature>
<evidence type="ECO:0000256" key="4">
    <source>
        <dbReference type="ARBA" id="ARBA00022475"/>
    </source>
</evidence>
<reference evidence="14 15" key="1">
    <citation type="submission" date="2015-03" db="EMBL/GenBank/DDBJ databases">
        <title>Draft Genome Sequence of Burkholderia andropogonis type strain ICMP2807, isolated from Sorghum bicolor.</title>
        <authorList>
            <person name="Lopes-Santos L."/>
            <person name="Castro D.B."/>
            <person name="Ottoboni L.M."/>
            <person name="Park D."/>
            <person name="Weirc B.S."/>
            <person name="Destefano S.A."/>
        </authorList>
    </citation>
    <scope>NUCLEOTIDE SEQUENCE [LARGE SCALE GENOMIC DNA]</scope>
    <source>
        <strain evidence="14 15">ICMP2807</strain>
    </source>
</reference>
<feature type="transmembrane region" description="Helical" evidence="12">
    <location>
        <begin position="198"/>
        <end position="217"/>
    </location>
</feature>
<dbReference type="PANTHER" id="PTHR30614:SF1">
    <property type="entry name" value="GLUTAMATE_ASPARTATE IMPORT PERMEASE PROTEIN GLTK"/>
    <property type="match status" value="1"/>
</dbReference>
<comment type="caution">
    <text evidence="14">The sequence shown here is derived from an EMBL/GenBank/DDBJ whole genome shotgun (WGS) entry which is preliminary data.</text>
</comment>
<evidence type="ECO:0000256" key="12">
    <source>
        <dbReference type="RuleBase" id="RU363032"/>
    </source>
</evidence>
<dbReference type="PROSITE" id="PS50928">
    <property type="entry name" value="ABC_TM1"/>
    <property type="match status" value="1"/>
</dbReference>
<keyword evidence="4" id="KW-1003">Cell membrane</keyword>
<keyword evidence="7 12" id="KW-1133">Transmembrane helix</keyword>
<dbReference type="PATRIC" id="fig|28092.6.peg.126"/>
<feature type="transmembrane region" description="Helical" evidence="12">
    <location>
        <begin position="53"/>
        <end position="76"/>
    </location>
</feature>
<dbReference type="GO" id="GO:0006865">
    <property type="term" value="P:amino acid transport"/>
    <property type="evidence" value="ECO:0007669"/>
    <property type="project" value="UniProtKB-KW"/>
</dbReference>
<evidence type="ECO:0000313" key="14">
    <source>
        <dbReference type="EMBL" id="KKB65185.1"/>
    </source>
</evidence>
<keyword evidence="6" id="KW-0029">Amino-acid transport</keyword>
<feature type="transmembrane region" description="Helical" evidence="12">
    <location>
        <begin position="96"/>
        <end position="113"/>
    </location>
</feature>
<evidence type="ECO:0000259" key="13">
    <source>
        <dbReference type="PROSITE" id="PS50928"/>
    </source>
</evidence>
<sequence>MHHEFDWSSIPASLNTLWHGAVVTFEITVCAIVVGILWGTVLALMRLSPVKPLAWFASIYVTLFRSIPLLMVLLWFFLLVPQLLQSVFGLSPSVDIRFVSAMTAFSLFEAAYYSEIIRAGVQSVARGQVQASSALGLTYTQSMRYVVLPQAFRAMVPLLLTQGIVLFQDTSLVYVIGLADFFRTSTNIGDRDGTMVEMVLFAGACYFVVSVIASTLVKRMQKGVSR</sequence>
<dbReference type="CDD" id="cd06261">
    <property type="entry name" value="TM_PBP2"/>
    <property type="match status" value="1"/>
</dbReference>
<dbReference type="InterPro" id="IPR043429">
    <property type="entry name" value="ArtM/GltK/GlnP/TcyL/YhdX-like"/>
</dbReference>
<evidence type="ECO:0000256" key="10">
    <source>
        <dbReference type="ARBA" id="ARBA00062718"/>
    </source>
</evidence>
<dbReference type="Pfam" id="PF00528">
    <property type="entry name" value="BPD_transp_1"/>
    <property type="match status" value="1"/>
</dbReference>
<evidence type="ECO:0000313" key="15">
    <source>
        <dbReference type="Proteomes" id="UP000033618"/>
    </source>
</evidence>
<keyword evidence="8 12" id="KW-0472">Membrane</keyword>
<dbReference type="NCBIfam" id="NF011687">
    <property type="entry name" value="PRK15107.1"/>
    <property type="match status" value="1"/>
</dbReference>
<evidence type="ECO:0000256" key="5">
    <source>
        <dbReference type="ARBA" id="ARBA00022692"/>
    </source>
</evidence>
<protein>
    <recommendedName>
        <fullName evidence="11">Glutamate/aspartate import permease protein GltK</fullName>
    </recommendedName>
</protein>
<evidence type="ECO:0000256" key="3">
    <source>
        <dbReference type="ARBA" id="ARBA00022448"/>
    </source>
</evidence>
<evidence type="ECO:0000256" key="9">
    <source>
        <dbReference type="ARBA" id="ARBA00060298"/>
    </source>
</evidence>
<name>A0A0F5K5H4_9BURK</name>
<dbReference type="InterPro" id="IPR010065">
    <property type="entry name" value="AA_ABC_transptr_permease_3TM"/>
</dbReference>
<dbReference type="STRING" id="28092.WM40_00555"/>
<dbReference type="SUPFAM" id="SSF161098">
    <property type="entry name" value="MetI-like"/>
    <property type="match status" value="1"/>
</dbReference>
<feature type="transmembrane region" description="Helical" evidence="12">
    <location>
        <begin position="154"/>
        <end position="178"/>
    </location>
</feature>
<dbReference type="EMBL" id="LAQU01000001">
    <property type="protein sequence ID" value="KKB65185.1"/>
    <property type="molecule type" value="Genomic_DNA"/>
</dbReference>
<dbReference type="FunFam" id="1.10.3720.10:FF:000006">
    <property type="entry name" value="Glutamate/aspartate ABC transporter, permease protein GltK"/>
    <property type="match status" value="1"/>
</dbReference>
<comment type="subunit">
    <text evidence="10">The complex is composed of two ATP-binding proteins (GltL), two transmembrane proteins (GltJ and GltK) and a solute-binding protein (GltI).</text>
</comment>
<evidence type="ECO:0000256" key="8">
    <source>
        <dbReference type="ARBA" id="ARBA00023136"/>
    </source>
</evidence>
<dbReference type="Proteomes" id="UP000033618">
    <property type="component" value="Unassembled WGS sequence"/>
</dbReference>
<dbReference type="OrthoDB" id="9771188at2"/>
<comment type="function">
    <text evidence="9">Part of the ABC transporter complex GltIJKL involved in glutamate and aspartate uptake. Probably responsible for the translocation of the substrate across the membrane.</text>
</comment>
<evidence type="ECO:0000256" key="7">
    <source>
        <dbReference type="ARBA" id="ARBA00022989"/>
    </source>
</evidence>
<evidence type="ECO:0000256" key="1">
    <source>
        <dbReference type="ARBA" id="ARBA00004429"/>
    </source>
</evidence>
<evidence type="ECO:0000256" key="2">
    <source>
        <dbReference type="ARBA" id="ARBA00010072"/>
    </source>
</evidence>
<dbReference type="InterPro" id="IPR000515">
    <property type="entry name" value="MetI-like"/>
</dbReference>
<comment type="subcellular location">
    <subcellularLocation>
        <location evidence="1">Cell inner membrane</location>
        <topology evidence="1">Multi-pass membrane protein</topology>
    </subcellularLocation>
    <subcellularLocation>
        <location evidence="12">Cell membrane</location>
        <topology evidence="12">Multi-pass membrane protein</topology>
    </subcellularLocation>
</comment>
<keyword evidence="3 12" id="KW-0813">Transport</keyword>
<evidence type="ECO:0000256" key="11">
    <source>
        <dbReference type="ARBA" id="ARBA00073645"/>
    </source>
</evidence>
<comment type="similarity">
    <text evidence="2">Belongs to the binding-protein-dependent transport system permease family. HisMQ subfamily.</text>
</comment>
<dbReference type="AlphaFoldDB" id="A0A0F5K5H4"/>
<keyword evidence="5 12" id="KW-0812">Transmembrane</keyword>
<feature type="transmembrane region" description="Helical" evidence="12">
    <location>
        <begin position="20"/>
        <end position="41"/>
    </location>
</feature>
<proteinExistence type="inferred from homology"/>
<dbReference type="GO" id="GO:0022857">
    <property type="term" value="F:transmembrane transporter activity"/>
    <property type="evidence" value="ECO:0007669"/>
    <property type="project" value="InterPro"/>
</dbReference>
<gene>
    <name evidence="14" type="ORF">WM40_00555</name>
</gene>
<dbReference type="NCBIfam" id="TIGR01726">
    <property type="entry name" value="HEQRo_perm_3TM"/>
    <property type="match status" value="1"/>
</dbReference>
<dbReference type="Gene3D" id="1.10.3720.10">
    <property type="entry name" value="MetI-like"/>
    <property type="match status" value="1"/>
</dbReference>
<evidence type="ECO:0000256" key="6">
    <source>
        <dbReference type="ARBA" id="ARBA00022970"/>
    </source>
</evidence>
<dbReference type="RefSeq" id="WP_024902616.1">
    <property type="nucleotide sequence ID" value="NZ_CADFGU010000001.1"/>
</dbReference>
<dbReference type="PANTHER" id="PTHR30614">
    <property type="entry name" value="MEMBRANE COMPONENT OF AMINO ACID ABC TRANSPORTER"/>
    <property type="match status" value="1"/>
</dbReference>
<dbReference type="InterPro" id="IPR035906">
    <property type="entry name" value="MetI-like_sf"/>
</dbReference>